<keyword evidence="3 7" id="KW-0808">Transferase</keyword>
<dbReference type="InterPro" id="IPR007719">
    <property type="entry name" value="PCS_N"/>
</dbReference>
<dbReference type="PANTHER" id="PTHR33447:SF20">
    <property type="entry name" value="GLUTATHIONE GAMMA-GLUTAMYLCYSTEINYLTRANSFERASE"/>
    <property type="match status" value="1"/>
</dbReference>
<proteinExistence type="predicted"/>
<evidence type="ECO:0000313" key="8">
    <source>
        <dbReference type="Proteomes" id="UP000070578"/>
    </source>
</evidence>
<feature type="chain" id="PRO_5007483923" description="glutathione gamma-glutamylcysteinyltransferase" evidence="5">
    <location>
        <begin position="20"/>
        <end position="242"/>
    </location>
</feature>
<dbReference type="EMBL" id="LSLI01000036">
    <property type="protein sequence ID" value="KXS32259.1"/>
    <property type="molecule type" value="Genomic_DNA"/>
</dbReference>
<dbReference type="GO" id="GO:0010038">
    <property type="term" value="P:response to metal ion"/>
    <property type="evidence" value="ECO:0007669"/>
    <property type="project" value="InterPro"/>
</dbReference>
<evidence type="ECO:0000256" key="4">
    <source>
        <dbReference type="ARBA" id="ARBA00022723"/>
    </source>
</evidence>
<organism evidence="7 8">
    <name type="scientific">Candidatus Gallionella acididurans</name>
    <dbReference type="NCBI Taxonomy" id="1796491"/>
    <lineage>
        <taxon>Bacteria</taxon>
        <taxon>Pseudomonadati</taxon>
        <taxon>Pseudomonadota</taxon>
        <taxon>Betaproteobacteria</taxon>
        <taxon>Nitrosomonadales</taxon>
        <taxon>Gallionellaceae</taxon>
        <taxon>Gallionella</taxon>
    </lineage>
</organism>
<keyword evidence="2" id="KW-0104">Cadmium</keyword>
<keyword evidence="5" id="KW-0732">Signal</keyword>
<dbReference type="GO" id="GO:0046938">
    <property type="term" value="P:phytochelatin biosynthetic process"/>
    <property type="evidence" value="ECO:0007669"/>
    <property type="project" value="InterPro"/>
</dbReference>
<dbReference type="Pfam" id="PF05023">
    <property type="entry name" value="Phytochelatin"/>
    <property type="match status" value="1"/>
</dbReference>
<accession>A0A139BTG4</accession>
<sequence>MKNLVFAILLYAFAAPAFGESPAAVSVAAPADAQSAVIYWDSAEGRVLRARMPADADYWQLAPNFATQITQSYCSVASAVTVLNAMPIKKPVDSTYAPYAYFTQSNFFTPEVVKVINAQTVLAMGMTREQLAETLSRQGVKATSIAGDTFSDETLRALLKKALGDDGQFVLANYYRATLGQVGGGHWSALAAYDEQSDRVLILDVAKYKYPPAWVTISMLHQAIATIDKVSNKSRGLVLVSK</sequence>
<evidence type="ECO:0000256" key="5">
    <source>
        <dbReference type="SAM" id="SignalP"/>
    </source>
</evidence>
<dbReference type="GO" id="GO:0046872">
    <property type="term" value="F:metal ion binding"/>
    <property type="evidence" value="ECO:0007669"/>
    <property type="project" value="UniProtKB-KW"/>
</dbReference>
<reference evidence="7 8" key="1">
    <citation type="submission" date="2016-02" db="EMBL/GenBank/DDBJ databases">
        <authorList>
            <person name="Wen L."/>
            <person name="He K."/>
            <person name="Yang H."/>
        </authorList>
    </citation>
    <scope>NUCLEOTIDE SEQUENCE [LARGE SCALE GENOMIC DNA]</scope>
    <source>
        <strain evidence="7">ShG14-8</strain>
    </source>
</reference>
<evidence type="ECO:0000256" key="2">
    <source>
        <dbReference type="ARBA" id="ARBA00022539"/>
    </source>
</evidence>
<dbReference type="EC" id="2.3.2.15" evidence="1"/>
<feature type="domain" description="Peptidase C83" evidence="6">
    <location>
        <begin position="21"/>
        <end position="242"/>
    </location>
</feature>
<keyword evidence="4" id="KW-0479">Metal-binding</keyword>
<dbReference type="InterPro" id="IPR038156">
    <property type="entry name" value="PCS_N_sf"/>
</dbReference>
<protein>
    <recommendedName>
        <fullName evidence="1">glutathione gamma-glutamylcysteinyltransferase</fullName>
        <ecNumber evidence="1">2.3.2.15</ecNumber>
    </recommendedName>
</protein>
<comment type="caution">
    <text evidence="7">The sequence shown here is derived from an EMBL/GenBank/DDBJ whole genome shotgun (WGS) entry which is preliminary data.</text>
</comment>
<name>A0A139BTG4_9PROT</name>
<dbReference type="InterPro" id="IPR038765">
    <property type="entry name" value="Papain-like_cys_pep_sf"/>
</dbReference>
<dbReference type="PATRIC" id="fig|1796491.3.peg.1783"/>
<dbReference type="Gene3D" id="3.90.70.30">
    <property type="entry name" value="Phytochelatin synthase, N-terminal domain"/>
    <property type="match status" value="1"/>
</dbReference>
<gene>
    <name evidence="7" type="ORF">AWT59_1626</name>
</gene>
<evidence type="ECO:0000313" key="7">
    <source>
        <dbReference type="EMBL" id="KXS32259.1"/>
    </source>
</evidence>
<evidence type="ECO:0000256" key="1">
    <source>
        <dbReference type="ARBA" id="ARBA00012468"/>
    </source>
</evidence>
<feature type="signal peptide" evidence="5">
    <location>
        <begin position="1"/>
        <end position="19"/>
    </location>
</feature>
<dbReference type="PROSITE" id="PS51443">
    <property type="entry name" value="PCS"/>
    <property type="match status" value="1"/>
</dbReference>
<dbReference type="Proteomes" id="UP000070578">
    <property type="component" value="Unassembled WGS sequence"/>
</dbReference>
<dbReference type="SUPFAM" id="SSF54001">
    <property type="entry name" value="Cysteine proteinases"/>
    <property type="match status" value="1"/>
</dbReference>
<dbReference type="PANTHER" id="PTHR33447">
    <property type="entry name" value="GLUTATHIONE GAMMA-GLUTAMYLCYSTEINYLTRANSFERASE"/>
    <property type="match status" value="1"/>
</dbReference>
<dbReference type="AlphaFoldDB" id="A0A139BTG4"/>
<evidence type="ECO:0000259" key="6">
    <source>
        <dbReference type="PROSITE" id="PS51443"/>
    </source>
</evidence>
<reference evidence="7 8" key="2">
    <citation type="submission" date="2016-03" db="EMBL/GenBank/DDBJ databases">
        <title>New uncultured bacterium of the family Gallionellaceae from acid mine drainage: description and reconstruction of genome based on metagenomic analysis of microbial community.</title>
        <authorList>
            <person name="Kadnikov V."/>
            <person name="Ivasenko D."/>
            <person name="Beletsky A."/>
            <person name="Mardanov A."/>
            <person name="Danilova E."/>
            <person name="Pimenov N."/>
            <person name="Karnachuk O."/>
            <person name="Ravin N."/>
        </authorList>
    </citation>
    <scope>NUCLEOTIDE SEQUENCE [LARGE SCALE GENOMIC DNA]</scope>
    <source>
        <strain evidence="7">ShG14-8</strain>
    </source>
</reference>
<dbReference type="InterPro" id="IPR040409">
    <property type="entry name" value="PCS-like"/>
</dbReference>
<evidence type="ECO:0000256" key="3">
    <source>
        <dbReference type="ARBA" id="ARBA00022679"/>
    </source>
</evidence>
<dbReference type="GO" id="GO:0016756">
    <property type="term" value="F:glutathione gamma-glutamylcysteinyltransferase activity"/>
    <property type="evidence" value="ECO:0007669"/>
    <property type="project" value="UniProtKB-EC"/>
</dbReference>